<organism evidence="9">
    <name type="scientific">Physcomitrium patens</name>
    <name type="common">Spreading-leaved earth moss</name>
    <name type="synonym">Physcomitrella patens</name>
    <dbReference type="NCBI Taxonomy" id="3218"/>
    <lineage>
        <taxon>Eukaryota</taxon>
        <taxon>Viridiplantae</taxon>
        <taxon>Streptophyta</taxon>
        <taxon>Embryophyta</taxon>
        <taxon>Bryophyta</taxon>
        <taxon>Bryophytina</taxon>
        <taxon>Bryopsida</taxon>
        <taxon>Funariidae</taxon>
        <taxon>Funariales</taxon>
        <taxon>Funariaceae</taxon>
        <taxon>Physcomitrium</taxon>
    </lineage>
</organism>
<dbReference type="AlphaFoldDB" id="A0A2K1KPW7"/>
<dbReference type="Gene3D" id="2.40.270.10">
    <property type="entry name" value="DNA-directed RNA polymerase, subunit 2, domain 6"/>
    <property type="match status" value="1"/>
</dbReference>
<dbReference type="InterPro" id="IPR007641">
    <property type="entry name" value="RNA_pol_Rpb2_7"/>
</dbReference>
<protein>
    <recommendedName>
        <fullName evidence="2">DNA-directed RNA polymerase</fullName>
        <ecNumber evidence="2">2.7.7.6</ecNumber>
    </recommendedName>
</protein>
<dbReference type="InParanoid" id="A0A2K1KPW7"/>
<evidence type="ECO:0000256" key="5">
    <source>
        <dbReference type="ARBA" id="ARBA00022695"/>
    </source>
</evidence>
<dbReference type="Pfam" id="PF00562">
    <property type="entry name" value="RNA_pol_Rpb2_6"/>
    <property type="match status" value="1"/>
</dbReference>
<evidence type="ECO:0000313" key="10">
    <source>
        <dbReference type="EnsemblPlants" id="PAC:32922743.CDS.1"/>
    </source>
</evidence>
<dbReference type="GO" id="GO:0003899">
    <property type="term" value="F:DNA-directed RNA polymerase activity"/>
    <property type="evidence" value="ECO:0007669"/>
    <property type="project" value="UniProtKB-EC"/>
</dbReference>
<dbReference type="STRING" id="3218.A0A2K1KPW7"/>
<dbReference type="SUPFAM" id="SSF64484">
    <property type="entry name" value="beta and beta-prime subunits of DNA dependent RNA-polymerase"/>
    <property type="match status" value="1"/>
</dbReference>
<dbReference type="EMBL" id="ABEU02000004">
    <property type="protein sequence ID" value="PNR55817.1"/>
    <property type="molecule type" value="Genomic_DNA"/>
</dbReference>
<dbReference type="GO" id="GO:0006351">
    <property type="term" value="P:DNA-templated transcription"/>
    <property type="evidence" value="ECO:0007669"/>
    <property type="project" value="InterPro"/>
</dbReference>
<reference evidence="9 11" key="2">
    <citation type="journal article" date="2018" name="Plant J.">
        <title>The Physcomitrella patens chromosome-scale assembly reveals moss genome structure and evolution.</title>
        <authorList>
            <person name="Lang D."/>
            <person name="Ullrich K.K."/>
            <person name="Murat F."/>
            <person name="Fuchs J."/>
            <person name="Jenkins J."/>
            <person name="Haas F.B."/>
            <person name="Piednoel M."/>
            <person name="Gundlach H."/>
            <person name="Van Bel M."/>
            <person name="Meyberg R."/>
            <person name="Vives C."/>
            <person name="Morata J."/>
            <person name="Symeonidi A."/>
            <person name="Hiss M."/>
            <person name="Muchero W."/>
            <person name="Kamisugi Y."/>
            <person name="Saleh O."/>
            <person name="Blanc G."/>
            <person name="Decker E.L."/>
            <person name="van Gessel N."/>
            <person name="Grimwood J."/>
            <person name="Hayes R.D."/>
            <person name="Graham S.W."/>
            <person name="Gunter L.E."/>
            <person name="McDaniel S.F."/>
            <person name="Hoernstein S.N.W."/>
            <person name="Larsson A."/>
            <person name="Li F.W."/>
            <person name="Perroud P.F."/>
            <person name="Phillips J."/>
            <person name="Ranjan P."/>
            <person name="Rokshar D.S."/>
            <person name="Rothfels C.J."/>
            <person name="Schneider L."/>
            <person name="Shu S."/>
            <person name="Stevenson D.W."/>
            <person name="Thummler F."/>
            <person name="Tillich M."/>
            <person name="Villarreal Aguilar J.C."/>
            <person name="Widiez T."/>
            <person name="Wong G.K."/>
            <person name="Wymore A."/>
            <person name="Zhang Y."/>
            <person name="Zimmer A.D."/>
            <person name="Quatrano R.S."/>
            <person name="Mayer K.F.X."/>
            <person name="Goodstein D."/>
            <person name="Casacuberta J.M."/>
            <person name="Vandepoele K."/>
            <person name="Reski R."/>
            <person name="Cuming A.C."/>
            <person name="Tuskan G.A."/>
            <person name="Maumus F."/>
            <person name="Salse J."/>
            <person name="Schmutz J."/>
            <person name="Rensing S.A."/>
        </authorList>
    </citation>
    <scope>NUCLEOTIDE SEQUENCE [LARGE SCALE GENOMIC DNA]</scope>
    <source>
        <strain evidence="10 11">cv. Gransden 2004</strain>
    </source>
</reference>
<name>A0A2K1KPW7_PHYPA</name>
<comment type="similarity">
    <text evidence="1">Belongs to the RNA polymerase beta chain family.</text>
</comment>
<dbReference type="Gramene" id="Pp3c4_24950V3.1">
    <property type="protein sequence ID" value="PAC:32922743.CDS.1"/>
    <property type="gene ID" value="Pp3c4_24950"/>
</dbReference>
<dbReference type="EC" id="2.7.7.6" evidence="2"/>
<evidence type="ECO:0000256" key="6">
    <source>
        <dbReference type="ARBA" id="ARBA00023163"/>
    </source>
</evidence>
<evidence type="ECO:0000313" key="11">
    <source>
        <dbReference type="Proteomes" id="UP000006727"/>
    </source>
</evidence>
<proteinExistence type="inferred from homology"/>
<evidence type="ECO:0000259" key="7">
    <source>
        <dbReference type="Pfam" id="PF00562"/>
    </source>
</evidence>
<dbReference type="InterPro" id="IPR015712">
    <property type="entry name" value="DNA-dir_RNA_pol_su2"/>
</dbReference>
<evidence type="ECO:0000256" key="4">
    <source>
        <dbReference type="ARBA" id="ARBA00022679"/>
    </source>
</evidence>
<dbReference type="GO" id="GO:0000428">
    <property type="term" value="C:DNA-directed RNA polymerase complex"/>
    <property type="evidence" value="ECO:0007669"/>
    <property type="project" value="UniProtKB-KW"/>
</dbReference>
<keyword evidence="6" id="KW-0804">Transcription</keyword>
<dbReference type="Gene3D" id="3.90.1800.10">
    <property type="entry name" value="RNA polymerase alpha subunit dimerisation domain"/>
    <property type="match status" value="1"/>
</dbReference>
<reference evidence="10" key="3">
    <citation type="submission" date="2020-12" db="UniProtKB">
        <authorList>
            <consortium name="EnsemblPlants"/>
        </authorList>
    </citation>
    <scope>IDENTIFICATION</scope>
</reference>
<dbReference type="GO" id="GO:0032549">
    <property type="term" value="F:ribonucleoside binding"/>
    <property type="evidence" value="ECO:0007669"/>
    <property type="project" value="InterPro"/>
</dbReference>
<dbReference type="PANTHER" id="PTHR20856">
    <property type="entry name" value="DNA-DIRECTED RNA POLYMERASE I SUBUNIT 2"/>
    <property type="match status" value="1"/>
</dbReference>
<dbReference type="Proteomes" id="UP000006727">
    <property type="component" value="Chromosome 4"/>
</dbReference>
<dbReference type="Pfam" id="PF04560">
    <property type="entry name" value="RNA_pol_Rpb2_7"/>
    <property type="match status" value="1"/>
</dbReference>
<dbReference type="InterPro" id="IPR037033">
    <property type="entry name" value="DNA-dir_RNAP_su2_hyb_sf"/>
</dbReference>
<gene>
    <name evidence="9" type="ORF">PHYPA_006714</name>
</gene>
<evidence type="ECO:0000256" key="1">
    <source>
        <dbReference type="ARBA" id="ARBA00006835"/>
    </source>
</evidence>
<keyword evidence="5" id="KW-0548">Nucleotidyltransferase</keyword>
<evidence type="ECO:0000259" key="8">
    <source>
        <dbReference type="Pfam" id="PF04560"/>
    </source>
</evidence>
<evidence type="ECO:0000256" key="2">
    <source>
        <dbReference type="ARBA" id="ARBA00012418"/>
    </source>
</evidence>
<keyword evidence="3" id="KW-0240">DNA-directed RNA polymerase</keyword>
<evidence type="ECO:0000313" key="9">
    <source>
        <dbReference type="EMBL" id="PNR55817.1"/>
    </source>
</evidence>
<sequence length="147" mass="17404">MYCGTTKLPIEARITISICYYYALRHQARNKVYSISKGVIQSLTNQSVEGQSKKRRLRFEEMKDCLIAHIATLMFFKKLKNTFDLYEIQICHDCSMIYCSSPYINCNRKNTKEHYLPYSFKLLVQELSMANIKVGLKYIYHRHLIIK</sequence>
<dbReference type="InterPro" id="IPR007120">
    <property type="entry name" value="DNA-dir_RNAP_su2_dom"/>
</dbReference>
<evidence type="ECO:0000256" key="3">
    <source>
        <dbReference type="ARBA" id="ARBA00022478"/>
    </source>
</evidence>
<accession>A0A2K1KPW7</accession>
<keyword evidence="11" id="KW-1185">Reference proteome</keyword>
<dbReference type="EnsemblPlants" id="Pp3c4_24950V3.1">
    <property type="protein sequence ID" value="PAC:32922743.CDS.1"/>
    <property type="gene ID" value="Pp3c4_24950"/>
</dbReference>
<reference evidence="9 11" key="1">
    <citation type="journal article" date="2008" name="Science">
        <title>The Physcomitrella genome reveals evolutionary insights into the conquest of land by plants.</title>
        <authorList>
            <person name="Rensing S."/>
            <person name="Lang D."/>
            <person name="Zimmer A."/>
            <person name="Terry A."/>
            <person name="Salamov A."/>
            <person name="Shapiro H."/>
            <person name="Nishiyama T."/>
            <person name="Perroud P.-F."/>
            <person name="Lindquist E."/>
            <person name="Kamisugi Y."/>
            <person name="Tanahashi T."/>
            <person name="Sakakibara K."/>
            <person name="Fujita T."/>
            <person name="Oishi K."/>
            <person name="Shin-I T."/>
            <person name="Kuroki Y."/>
            <person name="Toyoda A."/>
            <person name="Suzuki Y."/>
            <person name="Hashimoto A."/>
            <person name="Yamaguchi K."/>
            <person name="Sugano A."/>
            <person name="Kohara Y."/>
            <person name="Fujiyama A."/>
            <person name="Anterola A."/>
            <person name="Aoki S."/>
            <person name="Ashton N."/>
            <person name="Barbazuk W.B."/>
            <person name="Barker E."/>
            <person name="Bennetzen J."/>
            <person name="Bezanilla M."/>
            <person name="Blankenship R."/>
            <person name="Cho S.H."/>
            <person name="Dutcher S."/>
            <person name="Estelle M."/>
            <person name="Fawcett J.A."/>
            <person name="Gundlach H."/>
            <person name="Hanada K."/>
            <person name="Heyl A."/>
            <person name="Hicks K.A."/>
            <person name="Hugh J."/>
            <person name="Lohr M."/>
            <person name="Mayer K."/>
            <person name="Melkozernov A."/>
            <person name="Murata T."/>
            <person name="Nelson D."/>
            <person name="Pils B."/>
            <person name="Prigge M."/>
            <person name="Reiss B."/>
            <person name="Renner T."/>
            <person name="Rombauts S."/>
            <person name="Rushton P."/>
            <person name="Sanderfoot A."/>
            <person name="Schween G."/>
            <person name="Shiu S.-H."/>
            <person name="Stueber K."/>
            <person name="Theodoulou F.L."/>
            <person name="Tu H."/>
            <person name="Van de Peer Y."/>
            <person name="Verrier P.J."/>
            <person name="Waters E."/>
            <person name="Wood A."/>
            <person name="Yang L."/>
            <person name="Cove D."/>
            <person name="Cuming A."/>
            <person name="Hasebe M."/>
            <person name="Lucas S."/>
            <person name="Mishler D.B."/>
            <person name="Reski R."/>
            <person name="Grigoriev I."/>
            <person name="Quatrano R.S."/>
            <person name="Boore J.L."/>
        </authorList>
    </citation>
    <scope>NUCLEOTIDE SEQUENCE [LARGE SCALE GENOMIC DNA]</scope>
    <source>
        <strain evidence="10 11">cv. Gransden 2004</strain>
    </source>
</reference>
<keyword evidence="4" id="KW-0808">Transferase</keyword>
<dbReference type="GO" id="GO:0003677">
    <property type="term" value="F:DNA binding"/>
    <property type="evidence" value="ECO:0007669"/>
    <property type="project" value="InterPro"/>
</dbReference>
<feature type="domain" description="RNA polymerase Rpb2" evidence="8">
    <location>
        <begin position="57"/>
        <end position="136"/>
    </location>
</feature>
<feature type="domain" description="DNA-directed RNA polymerase subunit 2 hybrid-binding" evidence="7">
    <location>
        <begin position="1"/>
        <end position="53"/>
    </location>
</feature>